<dbReference type="Proteomes" id="UP000199516">
    <property type="component" value="Unassembled WGS sequence"/>
</dbReference>
<dbReference type="InterPro" id="IPR002822">
    <property type="entry name" value="Ni_insertion"/>
</dbReference>
<keyword evidence="2" id="KW-0456">Lyase</keyword>
<evidence type="ECO:0000256" key="3">
    <source>
        <dbReference type="SAM" id="MobiDB-lite"/>
    </source>
</evidence>
<reference evidence="4 5" key="1">
    <citation type="submission" date="2016-10" db="EMBL/GenBank/DDBJ databases">
        <authorList>
            <person name="de Groot N.N."/>
        </authorList>
    </citation>
    <scope>NUCLEOTIDE SEQUENCE [LARGE SCALE GENOMIC DNA]</scope>
    <source>
        <strain evidence="4 5">DSM 23995</strain>
    </source>
</reference>
<accession>A0A1I2BEH8</accession>
<evidence type="ECO:0000256" key="1">
    <source>
        <dbReference type="ARBA" id="ARBA00022596"/>
    </source>
</evidence>
<evidence type="ECO:0000256" key="2">
    <source>
        <dbReference type="HAMAP-Rule" id="MF_01074"/>
    </source>
</evidence>
<sequence length="409" mass="45876">MRHLYFDCQYGISGDMTLAALIDLGADLQYIKKGLQSLPVDPFTMEVKPIEKKGISAKLLELQLNDLSHGETHEHSSHSHQEHHSHPHTHRKASRILEMIQKSELPERVKERSIGIFEEIAEAEGKIHGIDPKDVHFHEVGAMDSIIDVIGVCLALESLGVDKVTAAPVPTGYGKEKMAHGLYPIPAPATAEILRDIPIADFQAEGELTTPTGAAFLKVLSEEYGYLPPLTIEKIGYGAGQKDFHHPNVLRAILLQDRNSNNEKSIMVLECQVDDMTGEALGYIMNEMLERGVLDVYYTPVTMKKSRPGCLITVLAKPEDTVKLENFLLTETSTFGVRKTEWRRKILSRRFCKVTTPYGVITVKLGYQESRLIKALPEFEDVKRAAQRYQVQLMEVYTVAQQAATEQFQ</sequence>
<dbReference type="GO" id="GO:0051604">
    <property type="term" value="P:protein maturation"/>
    <property type="evidence" value="ECO:0007669"/>
    <property type="project" value="UniProtKB-UniRule"/>
</dbReference>
<comment type="catalytic activity">
    <reaction evidence="2">
        <text>Ni(II)-pyridinium-3,5-bisthiocarboxylate mononucleotide = pyridinium-3,5-bisthiocarboxylate mononucleotide + Ni(2+)</text>
        <dbReference type="Rhea" id="RHEA:54784"/>
        <dbReference type="ChEBI" id="CHEBI:49786"/>
        <dbReference type="ChEBI" id="CHEBI:137372"/>
        <dbReference type="ChEBI" id="CHEBI:137373"/>
        <dbReference type="EC" id="4.99.1.12"/>
    </reaction>
</comment>
<keyword evidence="5" id="KW-1185">Reference proteome</keyword>
<dbReference type="RefSeq" id="WP_091658540.1">
    <property type="nucleotide sequence ID" value="NZ_FONT01000002.1"/>
</dbReference>
<dbReference type="GO" id="GO:0016151">
    <property type="term" value="F:nickel cation binding"/>
    <property type="evidence" value="ECO:0007669"/>
    <property type="project" value="UniProtKB-UniRule"/>
</dbReference>
<dbReference type="EC" id="4.99.1.12" evidence="2"/>
<feature type="region of interest" description="Disordered" evidence="3">
    <location>
        <begin position="69"/>
        <end position="92"/>
    </location>
</feature>
<gene>
    <name evidence="2" type="primary">larC</name>
    <name evidence="4" type="ORF">SAMN05192532_102246</name>
</gene>
<keyword evidence="1 2" id="KW-0533">Nickel</keyword>
<dbReference type="EMBL" id="FONT01000002">
    <property type="protein sequence ID" value="SFE54288.1"/>
    <property type="molecule type" value="Genomic_DNA"/>
</dbReference>
<dbReference type="STRING" id="930128.SAMN05192532_102246"/>
<dbReference type="Pfam" id="PF01969">
    <property type="entry name" value="Ni_insertion"/>
    <property type="match status" value="1"/>
</dbReference>
<dbReference type="PANTHER" id="PTHR36566">
    <property type="entry name" value="NICKEL INSERTION PROTEIN-RELATED"/>
    <property type="match status" value="1"/>
</dbReference>
<feature type="compositionally biased region" description="Basic and acidic residues" evidence="3">
    <location>
        <begin position="69"/>
        <end position="84"/>
    </location>
</feature>
<dbReference type="Gene3D" id="3.30.70.1380">
    <property type="entry name" value="Transcriptional regulatory protein pf0864 domain like"/>
    <property type="match status" value="1"/>
</dbReference>
<evidence type="ECO:0000313" key="5">
    <source>
        <dbReference type="Proteomes" id="UP000199516"/>
    </source>
</evidence>
<dbReference type="GO" id="GO:0016829">
    <property type="term" value="F:lyase activity"/>
    <property type="evidence" value="ECO:0007669"/>
    <property type="project" value="UniProtKB-UniRule"/>
</dbReference>
<dbReference type="NCBIfam" id="TIGR00299">
    <property type="entry name" value="nickel pincer cofactor biosynthesis protein LarC"/>
    <property type="match status" value="1"/>
</dbReference>
<dbReference type="Gene3D" id="3.10.20.300">
    <property type="entry name" value="mk0293 like domain"/>
    <property type="match status" value="1"/>
</dbReference>
<dbReference type="OrthoDB" id="9765625at2"/>
<dbReference type="HAMAP" id="MF_01074">
    <property type="entry name" value="LarC"/>
    <property type="match status" value="1"/>
</dbReference>
<proteinExistence type="inferred from homology"/>
<name>A0A1I2BEH8_9BACI</name>
<organism evidence="4 5">
    <name type="scientific">Alteribacillus iranensis</name>
    <dbReference type="NCBI Taxonomy" id="930128"/>
    <lineage>
        <taxon>Bacteria</taxon>
        <taxon>Bacillati</taxon>
        <taxon>Bacillota</taxon>
        <taxon>Bacilli</taxon>
        <taxon>Bacillales</taxon>
        <taxon>Bacillaceae</taxon>
        <taxon>Alteribacillus</taxon>
    </lineage>
</organism>
<evidence type="ECO:0000313" key="4">
    <source>
        <dbReference type="EMBL" id="SFE54288.1"/>
    </source>
</evidence>
<protein>
    <recommendedName>
        <fullName evidence="2">Pyridinium-3,5-bisthiocarboxylic acid mononucleotide nickel insertion protein</fullName>
        <shortName evidence="2">P2TMN nickel insertion protein</shortName>
        <ecNumber evidence="2">4.99.1.12</ecNumber>
    </recommendedName>
    <alternativeName>
        <fullName evidence="2">Nickel-pincer cofactor biosynthesis protein LarC</fullName>
    </alternativeName>
</protein>
<dbReference type="PANTHER" id="PTHR36566:SF1">
    <property type="entry name" value="PYRIDINIUM-3,5-BISTHIOCARBOXYLIC ACID MONONUCLEOTIDE NICKEL INSERTION PROTEIN"/>
    <property type="match status" value="1"/>
</dbReference>
<comment type="function">
    <text evidence="2">Involved in the biosynthesis of a nickel-pincer cofactor ((SCS)Ni(II) pincer complex). Binds Ni(2+), and functions in nickel delivery to pyridinium-3,5-bisthiocarboxylic acid mononucleotide (P2TMN), to form the mature cofactor. Is thus probably required for the activation of nickel-pincer cofactor-dependent enzymes.</text>
</comment>
<dbReference type="AlphaFoldDB" id="A0A1I2BEH8"/>
<comment type="similarity">
    <text evidence="2">Belongs to the LarC family.</text>
</comment>